<dbReference type="EMBL" id="BDCO01000002">
    <property type="protein sequence ID" value="GAT32395.1"/>
    <property type="molecule type" value="Genomic_DNA"/>
</dbReference>
<dbReference type="InterPro" id="IPR012902">
    <property type="entry name" value="N_methyl_site"/>
</dbReference>
<reference evidence="3" key="1">
    <citation type="journal article" date="2017" name="Genome Announc.">
        <title>Draft Genome Sequence of Terrimicrobium sacchariphilum NM-5T, a Facultative Anaerobic Soil Bacterium of the Class Spartobacteria.</title>
        <authorList>
            <person name="Qiu Y.L."/>
            <person name="Tourlousse D.M."/>
            <person name="Matsuura N."/>
            <person name="Ohashi A."/>
            <person name="Sekiguchi Y."/>
        </authorList>
    </citation>
    <scope>NUCLEOTIDE SEQUENCE [LARGE SCALE GENOMIC DNA]</scope>
    <source>
        <strain evidence="3">NM-5</strain>
    </source>
</reference>
<evidence type="ECO:0000313" key="2">
    <source>
        <dbReference type="EMBL" id="GAT32395.1"/>
    </source>
</evidence>
<dbReference type="STRING" id="690879.TSACC_2793"/>
<dbReference type="InterPro" id="IPR027558">
    <property type="entry name" value="Pre_pil_HX9DG_C"/>
</dbReference>
<accession>A0A146G3K1</accession>
<dbReference type="InterPro" id="IPR000983">
    <property type="entry name" value="Bac_GSPG_pilin"/>
</dbReference>
<protein>
    <submittedName>
        <fullName evidence="2">General secretion pathway protein G</fullName>
    </submittedName>
</protein>
<keyword evidence="1" id="KW-0488">Methylation</keyword>
<dbReference type="AlphaFoldDB" id="A0A146G3K1"/>
<dbReference type="OrthoDB" id="189011at2"/>
<dbReference type="PRINTS" id="PR00813">
    <property type="entry name" value="BCTERIALGSPG"/>
</dbReference>
<evidence type="ECO:0000256" key="1">
    <source>
        <dbReference type="ARBA" id="ARBA00022481"/>
    </source>
</evidence>
<sequence>MRCRISFSTSHRAFTLLELLAAVAIIGALAAILLPSLGVVRNAADGGRCVSNLRNIALAFKSYAQDNDGYLPAPRYANPGTPTSNPNPLGSTWQLELAPYTTGPLKANNIYRLKEVPIGRNAQICPTYLKMFPSQTAMRDSGLNAAGYGMNINLNVSGQDINFGGRIYNRFKEISIMRPATSIIVGDSADYHIDCRTGTWQYAAPTSTKPDGCNSGAPLRHKGKANYLFADGHVETLTPDQALPLLQFNP</sequence>
<dbReference type="Gene3D" id="3.30.700.10">
    <property type="entry name" value="Glycoprotein, Type 4 Pilin"/>
    <property type="match status" value="1"/>
</dbReference>
<evidence type="ECO:0000313" key="3">
    <source>
        <dbReference type="Proteomes" id="UP000076023"/>
    </source>
</evidence>
<dbReference type="Proteomes" id="UP000076023">
    <property type="component" value="Unassembled WGS sequence"/>
</dbReference>
<organism evidence="2 3">
    <name type="scientific">Terrimicrobium sacchariphilum</name>
    <dbReference type="NCBI Taxonomy" id="690879"/>
    <lineage>
        <taxon>Bacteria</taxon>
        <taxon>Pseudomonadati</taxon>
        <taxon>Verrucomicrobiota</taxon>
        <taxon>Terrimicrobiia</taxon>
        <taxon>Terrimicrobiales</taxon>
        <taxon>Terrimicrobiaceae</taxon>
        <taxon>Terrimicrobium</taxon>
    </lineage>
</organism>
<dbReference type="InParanoid" id="A0A146G3K1"/>
<name>A0A146G3K1_TERSA</name>
<keyword evidence="3" id="KW-1185">Reference proteome</keyword>
<dbReference type="NCBIfam" id="TIGR02532">
    <property type="entry name" value="IV_pilin_GFxxxE"/>
    <property type="match status" value="1"/>
</dbReference>
<dbReference type="GO" id="GO:0015628">
    <property type="term" value="P:protein secretion by the type II secretion system"/>
    <property type="evidence" value="ECO:0007669"/>
    <property type="project" value="InterPro"/>
</dbReference>
<dbReference type="GO" id="GO:0015627">
    <property type="term" value="C:type II protein secretion system complex"/>
    <property type="evidence" value="ECO:0007669"/>
    <property type="project" value="InterPro"/>
</dbReference>
<dbReference type="RefSeq" id="WP_075078232.1">
    <property type="nucleotide sequence ID" value="NZ_BDCO01000002.1"/>
</dbReference>
<dbReference type="PANTHER" id="PTHR30093:SF2">
    <property type="entry name" value="TYPE II SECRETION SYSTEM PROTEIN H"/>
    <property type="match status" value="1"/>
</dbReference>
<dbReference type="Pfam" id="PF07963">
    <property type="entry name" value="N_methyl"/>
    <property type="match status" value="1"/>
</dbReference>
<dbReference type="SUPFAM" id="SSF54523">
    <property type="entry name" value="Pili subunits"/>
    <property type="match status" value="1"/>
</dbReference>
<gene>
    <name evidence="2" type="ORF">TSACC_2793</name>
</gene>
<proteinExistence type="predicted"/>
<dbReference type="PANTHER" id="PTHR30093">
    <property type="entry name" value="GENERAL SECRETION PATHWAY PROTEIN G"/>
    <property type="match status" value="1"/>
</dbReference>
<dbReference type="InterPro" id="IPR045584">
    <property type="entry name" value="Pilin-like"/>
</dbReference>
<comment type="caution">
    <text evidence="2">The sequence shown here is derived from an EMBL/GenBank/DDBJ whole genome shotgun (WGS) entry which is preliminary data.</text>
</comment>
<dbReference type="NCBIfam" id="TIGR04294">
    <property type="entry name" value="pre_pil_HX9DG"/>
    <property type="match status" value="1"/>
</dbReference>